<evidence type="ECO:0000313" key="2">
    <source>
        <dbReference type="Proteomes" id="UP000186997"/>
    </source>
</evidence>
<proteinExistence type="predicted"/>
<dbReference type="AlphaFoldDB" id="A0A1R3WVF9"/>
<reference evidence="2" key="1">
    <citation type="submission" date="2017-01" db="EMBL/GenBank/DDBJ databases">
        <authorList>
            <person name="Varghese N."/>
            <person name="Submissions S."/>
        </authorList>
    </citation>
    <scope>NUCLEOTIDE SEQUENCE [LARGE SCALE GENOMIC DNA]</scope>
    <source>
        <strain evidence="2">DSM 29591</strain>
    </source>
</reference>
<evidence type="ECO:0000313" key="1">
    <source>
        <dbReference type="EMBL" id="SIT82475.1"/>
    </source>
</evidence>
<dbReference type="STRING" id="287098.SAMN05421665_1470"/>
<protein>
    <submittedName>
        <fullName evidence="1">Uncharacterized protein</fullName>
    </submittedName>
</protein>
<dbReference type="OrthoDB" id="7816979at2"/>
<dbReference type="Proteomes" id="UP000186997">
    <property type="component" value="Unassembled WGS sequence"/>
</dbReference>
<name>A0A1R3WVF9_9RHOB</name>
<sequence>MQIAFHIGANCTDEDRLLKSVFRNADALLQQGIAVPGPGRYRKLLREAIDGLDGARPTSDARDVLLDAIVEDDKITRLVLSNDNFLTIPRRIFDHGVFYHQAEKKVRGLHSLFPDDDISLFMGMRHPASFLQETATRAGVTNLGEYLGLLAPLDLRWSDVIRRIKRAAPQIPLYVWCNEDTPLIWEELIRLFSGVPADMPVAGQFDVLSGIVTAEGLELLTSGIAALDHNDVDARQDLIADILETHALPEQVEDRIDLPELNDAVVQAMTASYEADLDLIGQMEGVALILPFD</sequence>
<dbReference type="EMBL" id="FTPR01000001">
    <property type="protein sequence ID" value="SIT82475.1"/>
    <property type="molecule type" value="Genomic_DNA"/>
</dbReference>
<organism evidence="1 2">
    <name type="scientific">Yoonia rosea</name>
    <dbReference type="NCBI Taxonomy" id="287098"/>
    <lineage>
        <taxon>Bacteria</taxon>
        <taxon>Pseudomonadati</taxon>
        <taxon>Pseudomonadota</taxon>
        <taxon>Alphaproteobacteria</taxon>
        <taxon>Rhodobacterales</taxon>
        <taxon>Paracoccaceae</taxon>
        <taxon>Yoonia</taxon>
    </lineage>
</organism>
<keyword evidence="2" id="KW-1185">Reference proteome</keyword>
<gene>
    <name evidence="1" type="ORF">SAMN05421665_1470</name>
</gene>
<accession>A0A1R3WVF9</accession>
<dbReference type="RefSeq" id="WP_076659010.1">
    <property type="nucleotide sequence ID" value="NZ_FTPR01000001.1"/>
</dbReference>